<comment type="caution">
    <text evidence="6">The sequence shown here is derived from an EMBL/GenBank/DDBJ whole genome shotgun (WGS) entry which is preliminary data.</text>
</comment>
<dbReference type="PANTHER" id="PTHR43585">
    <property type="entry name" value="FUMIPYRROLE BIOSYNTHESIS PROTEIN C"/>
    <property type="match status" value="1"/>
</dbReference>
<reference evidence="6" key="1">
    <citation type="journal article" date="2014" name="Int. J. Syst. Evol. Microbiol.">
        <title>Complete genome of a new Firmicutes species belonging to the dominant human colonic microbiota ('Ruminococcus bicirculans') reveals two chromosomes and a selective capacity to utilize plant glucans.</title>
        <authorList>
            <consortium name="NISC Comparative Sequencing Program"/>
            <person name="Wegmann U."/>
            <person name="Louis P."/>
            <person name="Goesmann A."/>
            <person name="Henrissat B."/>
            <person name="Duncan S.H."/>
            <person name="Flint H.J."/>
        </authorList>
    </citation>
    <scope>NUCLEOTIDE SEQUENCE</scope>
    <source>
        <strain evidence="6">CECT 7703</strain>
    </source>
</reference>
<name>A0ABT8B4L0_9NEIS</name>
<dbReference type="EMBL" id="JAUFPU010000005">
    <property type="protein sequence ID" value="MDN3576665.1"/>
    <property type="molecule type" value="Genomic_DNA"/>
</dbReference>
<evidence type="ECO:0000313" key="6">
    <source>
        <dbReference type="EMBL" id="MDN3576665.1"/>
    </source>
</evidence>
<dbReference type="SUPFAM" id="SSF56059">
    <property type="entry name" value="Glutathione synthetase ATP-binding domain-like"/>
    <property type="match status" value="1"/>
</dbReference>
<evidence type="ECO:0000256" key="4">
    <source>
        <dbReference type="PROSITE-ProRule" id="PRU00409"/>
    </source>
</evidence>
<evidence type="ECO:0000256" key="2">
    <source>
        <dbReference type="ARBA" id="ARBA00022741"/>
    </source>
</evidence>
<dbReference type="PROSITE" id="PS50975">
    <property type="entry name" value="ATP_GRASP"/>
    <property type="match status" value="1"/>
</dbReference>
<dbReference type="PANTHER" id="PTHR43585:SF2">
    <property type="entry name" value="ATP-GRASP ENZYME FSQD"/>
    <property type="match status" value="1"/>
</dbReference>
<keyword evidence="2 4" id="KW-0547">Nucleotide-binding</keyword>
<reference evidence="6" key="2">
    <citation type="submission" date="2023-06" db="EMBL/GenBank/DDBJ databases">
        <authorList>
            <person name="Lucena T."/>
            <person name="Sun Q."/>
        </authorList>
    </citation>
    <scope>NUCLEOTIDE SEQUENCE</scope>
    <source>
        <strain evidence="6">CECT 7703</strain>
    </source>
</reference>
<organism evidence="6 7">
    <name type="scientific">Chitinimonas viridis</name>
    <dbReference type="NCBI Taxonomy" id="664880"/>
    <lineage>
        <taxon>Bacteria</taxon>
        <taxon>Pseudomonadati</taxon>
        <taxon>Pseudomonadota</taxon>
        <taxon>Betaproteobacteria</taxon>
        <taxon>Neisseriales</taxon>
        <taxon>Chitinibacteraceae</taxon>
        <taxon>Chitinimonas</taxon>
    </lineage>
</organism>
<keyword evidence="3 4" id="KW-0067">ATP-binding</keyword>
<gene>
    <name evidence="6" type="ORF">QWZ03_07810</name>
</gene>
<dbReference type="InterPro" id="IPR011761">
    <property type="entry name" value="ATP-grasp"/>
</dbReference>
<evidence type="ECO:0000256" key="1">
    <source>
        <dbReference type="ARBA" id="ARBA00022598"/>
    </source>
</evidence>
<dbReference type="Gene3D" id="3.40.50.20">
    <property type="match status" value="1"/>
</dbReference>
<dbReference type="Pfam" id="PF18603">
    <property type="entry name" value="LAL_C2"/>
    <property type="match status" value="1"/>
</dbReference>
<dbReference type="Proteomes" id="UP001180081">
    <property type="component" value="Unassembled WGS sequence"/>
</dbReference>
<protein>
    <submittedName>
        <fullName evidence="6">ATP-grasp domain-containing protein</fullName>
    </submittedName>
</protein>
<evidence type="ECO:0000259" key="5">
    <source>
        <dbReference type="PROSITE" id="PS50975"/>
    </source>
</evidence>
<keyword evidence="1" id="KW-0436">Ligase</keyword>
<proteinExistence type="predicted"/>
<evidence type="ECO:0000313" key="7">
    <source>
        <dbReference type="Proteomes" id="UP001180081"/>
    </source>
</evidence>
<dbReference type="RefSeq" id="WP_290332193.1">
    <property type="nucleotide sequence ID" value="NZ_JAUFPU010000005.1"/>
</dbReference>
<dbReference type="InterPro" id="IPR052032">
    <property type="entry name" value="ATP-dep_AA_Ligase"/>
</dbReference>
<feature type="domain" description="ATP-grasp" evidence="5">
    <location>
        <begin position="114"/>
        <end position="320"/>
    </location>
</feature>
<dbReference type="Pfam" id="PF18130">
    <property type="entry name" value="ATPgrasp_N"/>
    <property type="match status" value="1"/>
</dbReference>
<evidence type="ECO:0000256" key="3">
    <source>
        <dbReference type="ARBA" id="ARBA00022840"/>
    </source>
</evidence>
<keyword evidence="7" id="KW-1185">Reference proteome</keyword>
<accession>A0ABT8B4L0</accession>
<sequence>MAKRIAYIHPSFYVPYIFESAERNDVEFVVILPPGEVVQNEYPCVTAYETLPLYTDPEAAHHGIAELHARWQFDGIMTIKESCMVWTAEAAGRLGLPGIDPEAAKAARDKGTMRQRFKQAGLVTPKFAVISGMAEIELCREMAFPFIVKPASGYNSDGVQLVANQDELEKAIQVVERLNADIYHKVSWHDGQNFSNVVVEEFIEGGEYVVELFALDGNVVALNCGYKGHPAGPYFEETVYLSPPALPQEKIREIQSAAIGGMRALGLQNGPGHCELRLNHLGQPVILEIGARIGGSGCAHFNVEGSTDIDFSNLWFSYLTGAPKSSYWPPIASNTGKAASSWILPLGGNGLLHSIDGLDQVRQHPDCERVLMFAQIGKHYRPYPNFDGFLAIVFGQHASTQAGEEFFDFLERTLKVNWDPAPAVQPTELAEA</sequence>
<dbReference type="InterPro" id="IPR041472">
    <property type="entry name" value="BL00235/CARNS1_N"/>
</dbReference>
<dbReference type="Gene3D" id="3.30.470.20">
    <property type="entry name" value="ATP-grasp fold, B domain"/>
    <property type="match status" value="1"/>
</dbReference>
<dbReference type="InterPro" id="IPR040570">
    <property type="entry name" value="LAL_C2"/>
</dbReference>
<dbReference type="Pfam" id="PF13535">
    <property type="entry name" value="ATP-grasp_4"/>
    <property type="match status" value="1"/>
</dbReference>